<comment type="caution">
    <text evidence="1">The sequence shown here is derived from an EMBL/GenBank/DDBJ whole genome shotgun (WGS) entry which is preliminary data.</text>
</comment>
<evidence type="ECO:0000313" key="2">
    <source>
        <dbReference type="Proteomes" id="UP000276133"/>
    </source>
</evidence>
<organism evidence="1 2">
    <name type="scientific">Brachionus plicatilis</name>
    <name type="common">Marine rotifer</name>
    <name type="synonym">Brachionus muelleri</name>
    <dbReference type="NCBI Taxonomy" id="10195"/>
    <lineage>
        <taxon>Eukaryota</taxon>
        <taxon>Metazoa</taxon>
        <taxon>Spiralia</taxon>
        <taxon>Gnathifera</taxon>
        <taxon>Rotifera</taxon>
        <taxon>Eurotatoria</taxon>
        <taxon>Monogononta</taxon>
        <taxon>Pseudotrocha</taxon>
        <taxon>Ploima</taxon>
        <taxon>Brachionidae</taxon>
        <taxon>Brachionus</taxon>
    </lineage>
</organism>
<reference evidence="1 2" key="1">
    <citation type="journal article" date="2018" name="Sci. Rep.">
        <title>Genomic signatures of local adaptation to the degree of environmental predictability in rotifers.</title>
        <authorList>
            <person name="Franch-Gras L."/>
            <person name="Hahn C."/>
            <person name="Garcia-Roger E.M."/>
            <person name="Carmona M.J."/>
            <person name="Serra M."/>
            <person name="Gomez A."/>
        </authorList>
    </citation>
    <scope>NUCLEOTIDE SEQUENCE [LARGE SCALE GENOMIC DNA]</scope>
    <source>
        <strain evidence="1">HYR1</strain>
    </source>
</reference>
<protein>
    <submittedName>
        <fullName evidence="1">Uncharacterized protein</fullName>
    </submittedName>
</protein>
<gene>
    <name evidence="1" type="ORF">BpHYR1_051521</name>
</gene>
<keyword evidence="2" id="KW-1185">Reference proteome</keyword>
<proteinExistence type="predicted"/>
<accession>A0A3M7R8Z5</accession>
<name>A0A3M7R8Z5_BRAPC</name>
<dbReference type="AlphaFoldDB" id="A0A3M7R8Z5"/>
<dbReference type="Proteomes" id="UP000276133">
    <property type="component" value="Unassembled WGS sequence"/>
</dbReference>
<sequence>MVIAKARYKHPQKTPVPHIVITVAIMDANGHLPIQDVVGGVNMFLSSIASLLPFILRKKENLNYSLCNCSHIKIYTK</sequence>
<evidence type="ECO:0000313" key="1">
    <source>
        <dbReference type="EMBL" id="RNA19980.1"/>
    </source>
</evidence>
<dbReference type="EMBL" id="REGN01003934">
    <property type="protein sequence ID" value="RNA19980.1"/>
    <property type="molecule type" value="Genomic_DNA"/>
</dbReference>